<name>V7DGL7_9PSED</name>
<sequence length="346" mass="38661">MDEDLIEEMVEGQWALMTTTEGDDLLIKSDESSLIYDVCSVTQVVMGLLSKAEMLKVGRSGKRSLTPLGRKTLECLRIDFNRLVAAFPGGAFNPYVYAFVEATGRLMSDEAFWGVSAYPDRLVMGDAVKAFRILAEEVLGVDAGGALKTTLRNAERNARKNLTGLNAYVDALLERYSRLVVVRVDLRYAIGAFEANADSIAIVKSDFNYFLSFVKGKRFGKDVCGYVWKLEYGAVQGWHYHVLLFLNGAKHREDISIGKELGDKWMDITRQKGCYFNCNARKEKYKRPALGVVSWRDFEKVNNLKRAAGYLAKADMLIRPNLAGGERALGKGRMPKGHSGKGRPRQ</sequence>
<evidence type="ECO:0000313" key="3">
    <source>
        <dbReference type="EMBL" id="ESW40675.1"/>
    </source>
</evidence>
<evidence type="ECO:0000313" key="4">
    <source>
        <dbReference type="Proteomes" id="UP000018511"/>
    </source>
</evidence>
<accession>V7DGL7</accession>
<reference evidence="3 4" key="1">
    <citation type="submission" date="2013-10" db="EMBL/GenBank/DDBJ databases">
        <title>Whole Genome Shotgun Sequence of Pseudomonas taiwanensis SJ9.</title>
        <authorList>
            <person name="Hong S.-J."/>
            <person name="Shin J.-H."/>
        </authorList>
    </citation>
    <scope>NUCLEOTIDE SEQUENCE [LARGE SCALE GENOMIC DNA]</scope>
    <source>
        <strain evidence="3 4">SJ9</strain>
    </source>
</reference>
<protein>
    <recommendedName>
        <fullName evidence="2">YagK/YfjJ C-terminal domain-containing protein</fullName>
    </recommendedName>
</protein>
<organism evidence="3 4">
    <name type="scientific">Pseudomonas taiwanensis SJ9</name>
    <dbReference type="NCBI Taxonomy" id="1388762"/>
    <lineage>
        <taxon>Bacteria</taxon>
        <taxon>Pseudomonadati</taxon>
        <taxon>Pseudomonadota</taxon>
        <taxon>Gammaproteobacteria</taxon>
        <taxon>Pseudomonadales</taxon>
        <taxon>Pseudomonadaceae</taxon>
        <taxon>Pseudomonas</taxon>
    </lineage>
</organism>
<evidence type="ECO:0000259" key="2">
    <source>
        <dbReference type="Pfam" id="PF11726"/>
    </source>
</evidence>
<feature type="compositionally biased region" description="Basic residues" evidence="1">
    <location>
        <begin position="333"/>
        <end position="346"/>
    </location>
</feature>
<dbReference type="EMBL" id="AXUP01000040">
    <property type="protein sequence ID" value="ESW40675.1"/>
    <property type="molecule type" value="Genomic_DNA"/>
</dbReference>
<comment type="caution">
    <text evidence="3">The sequence shown here is derived from an EMBL/GenBank/DDBJ whole genome shotgun (WGS) entry which is preliminary data.</text>
</comment>
<proteinExistence type="predicted"/>
<feature type="domain" description="YagK/YfjJ C-terminal" evidence="2">
    <location>
        <begin position="173"/>
        <end position="253"/>
    </location>
</feature>
<dbReference type="Proteomes" id="UP000018511">
    <property type="component" value="Unassembled WGS sequence"/>
</dbReference>
<dbReference type="InterPro" id="IPR057271">
    <property type="entry name" value="YagK_YfjJ_C"/>
</dbReference>
<feature type="region of interest" description="Disordered" evidence="1">
    <location>
        <begin position="327"/>
        <end position="346"/>
    </location>
</feature>
<dbReference type="Pfam" id="PF11726">
    <property type="entry name" value="YagK_YfjJ_C"/>
    <property type="match status" value="1"/>
</dbReference>
<dbReference type="AlphaFoldDB" id="V7DGL7"/>
<evidence type="ECO:0000256" key="1">
    <source>
        <dbReference type="SAM" id="MobiDB-lite"/>
    </source>
</evidence>
<gene>
    <name evidence="3" type="ORF">O164_04780</name>
</gene>